<evidence type="ECO:0000313" key="3">
    <source>
        <dbReference type="Proteomes" id="UP000807785"/>
    </source>
</evidence>
<dbReference type="EMBL" id="JADJEV010000003">
    <property type="protein sequence ID" value="MBK6972779.1"/>
    <property type="molecule type" value="Genomic_DNA"/>
</dbReference>
<proteinExistence type="predicted"/>
<organism evidence="2 3">
    <name type="scientific">Candidatus Methylophosphatis roskildensis</name>
    <dbReference type="NCBI Taxonomy" id="2899263"/>
    <lineage>
        <taxon>Bacteria</taxon>
        <taxon>Pseudomonadati</taxon>
        <taxon>Pseudomonadota</taxon>
        <taxon>Betaproteobacteria</taxon>
        <taxon>Nitrosomonadales</taxon>
        <taxon>Sterolibacteriaceae</taxon>
        <taxon>Candidatus Methylophosphatis</taxon>
    </lineage>
</organism>
<reference evidence="2" key="1">
    <citation type="submission" date="2020-10" db="EMBL/GenBank/DDBJ databases">
        <title>Connecting structure to function with the recovery of over 1000 high-quality activated sludge metagenome-assembled genomes encoding full-length rRNA genes using long-read sequencing.</title>
        <authorList>
            <person name="Singleton C.M."/>
            <person name="Petriglieri F."/>
            <person name="Kristensen J.M."/>
            <person name="Kirkegaard R.H."/>
            <person name="Michaelsen T.Y."/>
            <person name="Andersen M.H."/>
            <person name="Karst S.M."/>
            <person name="Dueholm M.S."/>
            <person name="Nielsen P.H."/>
            <person name="Albertsen M."/>
        </authorList>
    </citation>
    <scope>NUCLEOTIDE SEQUENCE</scope>
    <source>
        <strain evidence="2">Bjer_18-Q3-R1-45_BAT3C.347</strain>
    </source>
</reference>
<dbReference type="Proteomes" id="UP000807785">
    <property type="component" value="Unassembled WGS sequence"/>
</dbReference>
<dbReference type="PANTHER" id="PTHR43685">
    <property type="entry name" value="GLYCOSYLTRANSFERASE"/>
    <property type="match status" value="1"/>
</dbReference>
<dbReference type="AlphaFoldDB" id="A0A9D7E258"/>
<dbReference type="CDD" id="cd00761">
    <property type="entry name" value="Glyco_tranf_GTA_type"/>
    <property type="match status" value="1"/>
</dbReference>
<dbReference type="Pfam" id="PF00535">
    <property type="entry name" value="Glycos_transf_2"/>
    <property type="match status" value="1"/>
</dbReference>
<dbReference type="InterPro" id="IPR050834">
    <property type="entry name" value="Glycosyltransf_2"/>
</dbReference>
<evidence type="ECO:0000313" key="2">
    <source>
        <dbReference type="EMBL" id="MBK6972779.1"/>
    </source>
</evidence>
<gene>
    <name evidence="2" type="ORF">IPH26_07420</name>
</gene>
<comment type="caution">
    <text evidence="2">The sequence shown here is derived from an EMBL/GenBank/DDBJ whole genome shotgun (WGS) entry which is preliminary data.</text>
</comment>
<dbReference type="InterPro" id="IPR029044">
    <property type="entry name" value="Nucleotide-diphossugar_trans"/>
</dbReference>
<name>A0A9D7E258_9PROT</name>
<evidence type="ECO:0000259" key="1">
    <source>
        <dbReference type="Pfam" id="PF00535"/>
    </source>
</evidence>
<accession>A0A9D7E258</accession>
<dbReference type="PANTHER" id="PTHR43685:SF2">
    <property type="entry name" value="GLYCOSYLTRANSFERASE 2-LIKE DOMAIN-CONTAINING PROTEIN"/>
    <property type="match status" value="1"/>
</dbReference>
<protein>
    <submittedName>
        <fullName evidence="2">Glycosyltransferase family 2 protein</fullName>
    </submittedName>
</protein>
<feature type="domain" description="Glycosyltransferase 2-like" evidence="1">
    <location>
        <begin position="8"/>
        <end position="179"/>
    </location>
</feature>
<dbReference type="SUPFAM" id="SSF53448">
    <property type="entry name" value="Nucleotide-diphospho-sugar transferases"/>
    <property type="match status" value="1"/>
</dbReference>
<dbReference type="InterPro" id="IPR001173">
    <property type="entry name" value="Glyco_trans_2-like"/>
</dbReference>
<dbReference type="Gene3D" id="3.90.550.10">
    <property type="entry name" value="Spore Coat Polysaccharide Biosynthesis Protein SpsA, Chain A"/>
    <property type="match status" value="1"/>
</dbReference>
<sequence length="298" mass="34081">MTKLPQVSIGMPVYNAGNHIGLAIEGLLAQSFGDFELIVSDNASSDSTRDVVEEYKQRDDRIRYERQPANIGANANYSYVVRRARGEFFKWSSASDWCAPTFLEHCRNELLAHGDTVLAVPKTRLFCDSLDTWQDYAWDIEVLDDASSARLARLTAELALNNAMNGLIRTSALRRTRLIEAYLSADVVLMGHLALLGKFRLLNERLLYRRMAVATATSLQDRAAVWRHHYPQLTARTLFQGSKRQVGWIRAALSVPMPIGERARALKHIAKGCFWERKVFMQDLRGVWHYFVRRTWPH</sequence>